<protein>
    <recommendedName>
        <fullName evidence="5">Tyr recombinase domain-containing protein</fullName>
    </recommendedName>
</protein>
<evidence type="ECO:0000256" key="2">
    <source>
        <dbReference type="SAM" id="MobiDB-lite"/>
    </source>
</evidence>
<reference evidence="3 4" key="1">
    <citation type="journal article" date="2015" name="Int J Genomics">
        <title>Comparative Genomics Revealed Genetic Diversity and Species/Strain-Level Differences in Carbohydrate Metabolism of Three Probiotic Bifidobacterial Species.</title>
        <authorList>
            <person name="Odamaki T."/>
            <person name="Horigome A."/>
            <person name="Sugahara H."/>
            <person name="Hashikura N."/>
            <person name="Minami J."/>
            <person name="Xiao J.Z."/>
            <person name="Abe F."/>
        </authorList>
    </citation>
    <scope>NUCLEOTIDE SEQUENCE [LARGE SCALE GENOMIC DNA]</scope>
    <source>
        <strain evidence="3 4">MCC 1128</strain>
    </source>
</reference>
<dbReference type="SUPFAM" id="SSF56349">
    <property type="entry name" value="DNA breaking-rejoining enzymes"/>
    <property type="match status" value="1"/>
</dbReference>
<sequence>MVGGVIIPDDTKTYKARAVMYLVVLDPIMRSLCEGREPGDLLFEQPGRKGMMIREWGNASRDDGWLSVGLRRAGIPGHLTIHDLRHTAASLMGQSGSEREGRATAVGAQERGHDVGRVRRPFRR</sequence>
<comment type="caution">
    <text evidence="3">The sequence shown here is derived from an EMBL/GenBank/DDBJ whole genome shotgun (WGS) entry which is preliminary data.</text>
</comment>
<dbReference type="AlphaFoldDB" id="A0A0L7B5X4"/>
<evidence type="ECO:0000313" key="3">
    <source>
        <dbReference type="EMBL" id="KOA42895.1"/>
    </source>
</evidence>
<dbReference type="Gene3D" id="1.10.443.10">
    <property type="entry name" value="Intergrase catalytic core"/>
    <property type="match status" value="1"/>
</dbReference>
<evidence type="ECO:0000313" key="4">
    <source>
        <dbReference type="Proteomes" id="UP000037193"/>
    </source>
</evidence>
<dbReference type="GO" id="GO:0003677">
    <property type="term" value="F:DNA binding"/>
    <property type="evidence" value="ECO:0007669"/>
    <property type="project" value="InterPro"/>
</dbReference>
<dbReference type="PATRIC" id="fig|1365965.3.peg.160"/>
<organism evidence="3 4">
    <name type="scientific">Bifidobacterium breve MCC 1128</name>
    <dbReference type="NCBI Taxonomy" id="1365965"/>
    <lineage>
        <taxon>Bacteria</taxon>
        <taxon>Bacillati</taxon>
        <taxon>Actinomycetota</taxon>
        <taxon>Actinomycetes</taxon>
        <taxon>Bifidobacteriales</taxon>
        <taxon>Bifidobacteriaceae</taxon>
        <taxon>Bifidobacterium</taxon>
    </lineage>
</organism>
<accession>A0A0L7B5X4</accession>
<evidence type="ECO:0000256" key="1">
    <source>
        <dbReference type="ARBA" id="ARBA00023172"/>
    </source>
</evidence>
<dbReference type="InterPro" id="IPR013762">
    <property type="entry name" value="Integrase-like_cat_sf"/>
</dbReference>
<gene>
    <name evidence="3" type="ORF">BBM1128_00800</name>
</gene>
<dbReference type="GO" id="GO:0015074">
    <property type="term" value="P:DNA integration"/>
    <property type="evidence" value="ECO:0007669"/>
    <property type="project" value="InterPro"/>
</dbReference>
<feature type="region of interest" description="Disordered" evidence="2">
    <location>
        <begin position="93"/>
        <end position="124"/>
    </location>
</feature>
<dbReference type="EMBL" id="AVQD01000003">
    <property type="protein sequence ID" value="KOA42895.1"/>
    <property type="molecule type" value="Genomic_DNA"/>
</dbReference>
<evidence type="ECO:0008006" key="5">
    <source>
        <dbReference type="Google" id="ProtNLM"/>
    </source>
</evidence>
<keyword evidence="1" id="KW-0233">DNA recombination</keyword>
<proteinExistence type="predicted"/>
<dbReference type="RefSeq" id="WP_236715199.1">
    <property type="nucleotide sequence ID" value="NZ_AVQD01000003.1"/>
</dbReference>
<dbReference type="InterPro" id="IPR011010">
    <property type="entry name" value="DNA_brk_join_enz"/>
</dbReference>
<name>A0A0L7B5X4_BIFBR</name>
<dbReference type="Proteomes" id="UP000037193">
    <property type="component" value="Unassembled WGS sequence"/>
</dbReference>
<dbReference type="GO" id="GO:0006310">
    <property type="term" value="P:DNA recombination"/>
    <property type="evidence" value="ECO:0007669"/>
    <property type="project" value="UniProtKB-KW"/>
</dbReference>